<feature type="compositionally biased region" description="Basic and acidic residues" evidence="1">
    <location>
        <begin position="1"/>
        <end position="24"/>
    </location>
</feature>
<dbReference type="Proteomes" id="UP000827092">
    <property type="component" value="Unassembled WGS sequence"/>
</dbReference>
<evidence type="ECO:0000256" key="1">
    <source>
        <dbReference type="SAM" id="MobiDB-lite"/>
    </source>
</evidence>
<evidence type="ECO:0000313" key="2">
    <source>
        <dbReference type="EMBL" id="KAG8186416.1"/>
    </source>
</evidence>
<gene>
    <name evidence="2" type="ORF">JTE90_023147</name>
</gene>
<accession>A0AAV6US74</accession>
<dbReference type="AlphaFoldDB" id="A0AAV6US74"/>
<feature type="region of interest" description="Disordered" evidence="1">
    <location>
        <begin position="1"/>
        <end position="34"/>
    </location>
</feature>
<sequence>MSPPKECHNGAHDETSPASHKESGAKQQQKKKPRNSGIRLRLLLFLFVKFPKSLRGILLVLLKRDMRQLG</sequence>
<comment type="caution">
    <text evidence="2">The sequence shown here is derived from an EMBL/GenBank/DDBJ whole genome shotgun (WGS) entry which is preliminary data.</text>
</comment>
<reference evidence="2 3" key="1">
    <citation type="journal article" date="2022" name="Nat. Ecol. Evol.">
        <title>A masculinizing supergene underlies an exaggerated male reproductive morph in a spider.</title>
        <authorList>
            <person name="Hendrickx F."/>
            <person name="De Corte Z."/>
            <person name="Sonet G."/>
            <person name="Van Belleghem S.M."/>
            <person name="Kostlbacher S."/>
            <person name="Vangestel C."/>
        </authorList>
    </citation>
    <scope>NUCLEOTIDE SEQUENCE [LARGE SCALE GENOMIC DNA]</scope>
    <source>
        <strain evidence="2">W744_W776</strain>
    </source>
</reference>
<evidence type="ECO:0000313" key="3">
    <source>
        <dbReference type="Proteomes" id="UP000827092"/>
    </source>
</evidence>
<name>A0AAV6US74_9ARAC</name>
<keyword evidence="3" id="KW-1185">Reference proteome</keyword>
<dbReference type="EMBL" id="JAFNEN010000302">
    <property type="protein sequence ID" value="KAG8186416.1"/>
    <property type="molecule type" value="Genomic_DNA"/>
</dbReference>
<proteinExistence type="predicted"/>
<protein>
    <submittedName>
        <fullName evidence="2">Uncharacterized protein</fullName>
    </submittedName>
</protein>
<organism evidence="2 3">
    <name type="scientific">Oedothorax gibbosus</name>
    <dbReference type="NCBI Taxonomy" id="931172"/>
    <lineage>
        <taxon>Eukaryota</taxon>
        <taxon>Metazoa</taxon>
        <taxon>Ecdysozoa</taxon>
        <taxon>Arthropoda</taxon>
        <taxon>Chelicerata</taxon>
        <taxon>Arachnida</taxon>
        <taxon>Araneae</taxon>
        <taxon>Araneomorphae</taxon>
        <taxon>Entelegynae</taxon>
        <taxon>Araneoidea</taxon>
        <taxon>Linyphiidae</taxon>
        <taxon>Erigoninae</taxon>
        <taxon>Oedothorax</taxon>
    </lineage>
</organism>